<dbReference type="EMBL" id="JBHFEH010000024">
    <property type="protein sequence ID" value="KAL2052921.1"/>
    <property type="molecule type" value="Genomic_DNA"/>
</dbReference>
<feature type="transmembrane region" description="Helical" evidence="2">
    <location>
        <begin position="39"/>
        <end position="57"/>
    </location>
</feature>
<evidence type="ECO:0000256" key="2">
    <source>
        <dbReference type="SAM" id="Phobius"/>
    </source>
</evidence>
<feature type="region of interest" description="Disordered" evidence="1">
    <location>
        <begin position="67"/>
        <end position="94"/>
    </location>
</feature>
<organism evidence="3 4">
    <name type="scientific">Lepraria finkii</name>
    <dbReference type="NCBI Taxonomy" id="1340010"/>
    <lineage>
        <taxon>Eukaryota</taxon>
        <taxon>Fungi</taxon>
        <taxon>Dikarya</taxon>
        <taxon>Ascomycota</taxon>
        <taxon>Pezizomycotina</taxon>
        <taxon>Lecanoromycetes</taxon>
        <taxon>OSLEUM clade</taxon>
        <taxon>Lecanoromycetidae</taxon>
        <taxon>Lecanorales</taxon>
        <taxon>Lecanorineae</taxon>
        <taxon>Stereocaulaceae</taxon>
        <taxon>Lepraria</taxon>
    </lineage>
</organism>
<accession>A0ABR4B7T8</accession>
<evidence type="ECO:0000313" key="4">
    <source>
        <dbReference type="Proteomes" id="UP001590951"/>
    </source>
</evidence>
<keyword evidence="2" id="KW-0812">Transmembrane</keyword>
<comment type="caution">
    <text evidence="3">The sequence shown here is derived from an EMBL/GenBank/DDBJ whole genome shotgun (WGS) entry which is preliminary data.</text>
</comment>
<gene>
    <name evidence="3" type="ORF">ABVK25_006862</name>
</gene>
<keyword evidence="2" id="KW-0472">Membrane</keyword>
<name>A0ABR4B7T8_9LECA</name>
<protein>
    <submittedName>
        <fullName evidence="3">Uncharacterized protein</fullName>
    </submittedName>
</protein>
<evidence type="ECO:0000313" key="3">
    <source>
        <dbReference type="EMBL" id="KAL2052921.1"/>
    </source>
</evidence>
<keyword evidence="4" id="KW-1185">Reference proteome</keyword>
<proteinExistence type="predicted"/>
<evidence type="ECO:0000256" key="1">
    <source>
        <dbReference type="SAM" id="MobiDB-lite"/>
    </source>
</evidence>
<sequence length="176" mass="19213">MAAFSVPAINASSHGVPFTAMQQTPFQSGNQTQWGPDSIGTIVFGVLMFFMAIIALWQGKQRLRQREHDAEQGEQLVIRPKRSAEHGSGNSHEARTAGIMDSIPMAEILRGIGDWSAVDVRVSGQEGSEIQGSEDEIDLSFVPRTGWDLLRADTDWTLVGDDDDAKGEGKEKAEDN</sequence>
<reference evidence="3 4" key="1">
    <citation type="submission" date="2024-09" db="EMBL/GenBank/DDBJ databases">
        <title>Rethinking Asexuality: The Enigmatic Case of Functional Sexual Genes in Lepraria (Stereocaulaceae).</title>
        <authorList>
            <person name="Doellman M."/>
            <person name="Sun Y."/>
            <person name="Barcenas-Pena A."/>
            <person name="Lumbsch H.T."/>
            <person name="Grewe F."/>
        </authorList>
    </citation>
    <scope>NUCLEOTIDE SEQUENCE [LARGE SCALE GENOMIC DNA]</scope>
    <source>
        <strain evidence="3 4">Grewe 0041</strain>
    </source>
</reference>
<keyword evidence="2" id="KW-1133">Transmembrane helix</keyword>
<dbReference type="Proteomes" id="UP001590951">
    <property type="component" value="Unassembled WGS sequence"/>
</dbReference>